<dbReference type="AlphaFoldDB" id="A0A843U5B1"/>
<name>A0A843U5B1_COLES</name>
<evidence type="ECO:0000259" key="2">
    <source>
        <dbReference type="Pfam" id="PF00004"/>
    </source>
</evidence>
<keyword evidence="4" id="KW-1185">Reference proteome</keyword>
<sequence>MDGTPGSISGPPKGLAPPPPSPIAPSACGRSAQQPHAKAPSPCGCSPCPSHGDFTSNARAPQNVPRPINASLHPRGHPHAHPSLPSPSFSPSISILLGLVCGDPELLSMSGILRWKKLRETAKRAARDAVLSASSCADGYLCSGDVRASACAPGHCHQQERRKWEGAGSDEARIRRIRVEPNCPRCCKHLGILFRNRLPEPVAGAGELAGEHQAVNLCPSCKRAYYFRPQRMMPLQGSFVEIGRVLGRGMPEREENVYGNGGGADEDAAERVRFSFWETVRSSFGGVPPENPSPALGREPSHENNRLTVHHPPGLPPPPDPNVVKVPGLGGGGGSGGGSDGCVDGGGCGVGEKDHWGRSNLWRDLPTPKEICKELDKLKVDSGIESENDDDDTMEIEKSNVLLMGPTGSGKTLLARTLARLVNVPFIVADATTLTQAGYVGEDVESILHKLLMGNGPWGGGVPCPAGRQHPSYVLPVRA</sequence>
<dbReference type="InterPro" id="IPR027417">
    <property type="entry name" value="P-loop_NTPase"/>
</dbReference>
<organism evidence="3 4">
    <name type="scientific">Colocasia esculenta</name>
    <name type="common">Wild taro</name>
    <name type="synonym">Arum esculentum</name>
    <dbReference type="NCBI Taxonomy" id="4460"/>
    <lineage>
        <taxon>Eukaryota</taxon>
        <taxon>Viridiplantae</taxon>
        <taxon>Streptophyta</taxon>
        <taxon>Embryophyta</taxon>
        <taxon>Tracheophyta</taxon>
        <taxon>Spermatophyta</taxon>
        <taxon>Magnoliopsida</taxon>
        <taxon>Liliopsida</taxon>
        <taxon>Araceae</taxon>
        <taxon>Aroideae</taxon>
        <taxon>Colocasieae</taxon>
        <taxon>Colocasia</taxon>
    </lineage>
</organism>
<dbReference type="GO" id="GO:0016887">
    <property type="term" value="F:ATP hydrolysis activity"/>
    <property type="evidence" value="ECO:0007669"/>
    <property type="project" value="InterPro"/>
</dbReference>
<feature type="region of interest" description="Disordered" evidence="1">
    <location>
        <begin position="1"/>
        <end position="44"/>
    </location>
</feature>
<dbReference type="PANTHER" id="PTHR48102:SF7">
    <property type="entry name" value="ATP-DEPENDENT CLP PROTEASE ATP-BINDING SUBUNIT CLPX-LIKE, MITOCHONDRIAL"/>
    <property type="match status" value="1"/>
</dbReference>
<protein>
    <recommendedName>
        <fullName evidence="2">ATPase AAA-type core domain-containing protein</fullName>
    </recommendedName>
</protein>
<reference evidence="3" key="1">
    <citation type="submission" date="2017-07" db="EMBL/GenBank/DDBJ databases">
        <title>Taro Niue Genome Assembly and Annotation.</title>
        <authorList>
            <person name="Atibalentja N."/>
            <person name="Keating K."/>
            <person name="Fields C.J."/>
        </authorList>
    </citation>
    <scope>NUCLEOTIDE SEQUENCE</scope>
    <source>
        <strain evidence="3">Niue_2</strain>
        <tissue evidence="3">Leaf</tissue>
    </source>
</reference>
<dbReference type="GO" id="GO:0051603">
    <property type="term" value="P:proteolysis involved in protein catabolic process"/>
    <property type="evidence" value="ECO:0007669"/>
    <property type="project" value="TreeGrafter"/>
</dbReference>
<dbReference type="GO" id="GO:0005759">
    <property type="term" value="C:mitochondrial matrix"/>
    <property type="evidence" value="ECO:0007669"/>
    <property type="project" value="TreeGrafter"/>
</dbReference>
<dbReference type="InterPro" id="IPR003959">
    <property type="entry name" value="ATPase_AAA_core"/>
</dbReference>
<feature type="domain" description="ATPase AAA-type core" evidence="2">
    <location>
        <begin position="401"/>
        <end position="447"/>
    </location>
</feature>
<dbReference type="Gene3D" id="3.40.50.300">
    <property type="entry name" value="P-loop containing nucleotide triphosphate hydrolases"/>
    <property type="match status" value="1"/>
</dbReference>
<proteinExistence type="predicted"/>
<evidence type="ECO:0000256" key="1">
    <source>
        <dbReference type="SAM" id="MobiDB-lite"/>
    </source>
</evidence>
<dbReference type="SUPFAM" id="SSF52540">
    <property type="entry name" value="P-loop containing nucleoside triphosphate hydrolases"/>
    <property type="match status" value="1"/>
</dbReference>
<dbReference type="PANTHER" id="PTHR48102">
    <property type="entry name" value="ATP-DEPENDENT CLP PROTEASE ATP-BINDING SUBUNIT CLPX-LIKE, MITOCHONDRIAL-RELATED"/>
    <property type="match status" value="1"/>
</dbReference>
<dbReference type="OrthoDB" id="1721884at2759"/>
<evidence type="ECO:0000313" key="3">
    <source>
        <dbReference type="EMBL" id="MQL77217.1"/>
    </source>
</evidence>
<dbReference type="EMBL" id="NMUH01000338">
    <property type="protein sequence ID" value="MQL77217.1"/>
    <property type="molecule type" value="Genomic_DNA"/>
</dbReference>
<evidence type="ECO:0000313" key="4">
    <source>
        <dbReference type="Proteomes" id="UP000652761"/>
    </source>
</evidence>
<feature type="compositionally biased region" description="Pro residues" evidence="1">
    <location>
        <begin position="14"/>
        <end position="23"/>
    </location>
</feature>
<dbReference type="Pfam" id="PF00004">
    <property type="entry name" value="AAA"/>
    <property type="match status" value="1"/>
</dbReference>
<comment type="caution">
    <text evidence="3">The sequence shown here is derived from an EMBL/GenBank/DDBJ whole genome shotgun (WGS) entry which is preliminary data.</text>
</comment>
<dbReference type="InterPro" id="IPR050052">
    <property type="entry name" value="ATP-dep_Clp_protease_ClpX"/>
</dbReference>
<feature type="region of interest" description="Disordered" evidence="1">
    <location>
        <begin position="283"/>
        <end position="321"/>
    </location>
</feature>
<accession>A0A843U5B1</accession>
<feature type="region of interest" description="Disordered" evidence="1">
    <location>
        <begin position="56"/>
        <end position="86"/>
    </location>
</feature>
<gene>
    <name evidence="3" type="ORF">Taro_009626</name>
</gene>
<dbReference type="GO" id="GO:0005524">
    <property type="term" value="F:ATP binding"/>
    <property type="evidence" value="ECO:0007669"/>
    <property type="project" value="InterPro"/>
</dbReference>
<dbReference type="Proteomes" id="UP000652761">
    <property type="component" value="Unassembled WGS sequence"/>
</dbReference>